<keyword evidence="2" id="KW-1185">Reference proteome</keyword>
<evidence type="ECO:0008006" key="3">
    <source>
        <dbReference type="Google" id="ProtNLM"/>
    </source>
</evidence>
<accession>A0A1M6FCM6</accession>
<dbReference type="OrthoDB" id="9780944at2"/>
<proteinExistence type="predicted"/>
<dbReference type="RefSeq" id="WP_110940227.1">
    <property type="nucleotide sequence ID" value="NZ_FQZV01000011.1"/>
</dbReference>
<protein>
    <recommendedName>
        <fullName evidence="3">Quinate 5-dehydrogenase</fullName>
    </recommendedName>
</protein>
<gene>
    <name evidence="1" type="ORF">SAMN02745975_00957</name>
</gene>
<name>A0A1M6FCM6_9FIRM</name>
<dbReference type="EMBL" id="FQZV01000011">
    <property type="protein sequence ID" value="SHI95488.1"/>
    <property type="molecule type" value="Genomic_DNA"/>
</dbReference>
<dbReference type="Proteomes" id="UP000184536">
    <property type="component" value="Unassembled WGS sequence"/>
</dbReference>
<organism evidence="1 2">
    <name type="scientific">Geosporobacter subterraneus DSM 17957</name>
    <dbReference type="NCBI Taxonomy" id="1121919"/>
    <lineage>
        <taxon>Bacteria</taxon>
        <taxon>Bacillati</taxon>
        <taxon>Bacillota</taxon>
        <taxon>Clostridia</taxon>
        <taxon>Peptostreptococcales</taxon>
        <taxon>Thermotaleaceae</taxon>
        <taxon>Geosporobacter</taxon>
    </lineage>
</organism>
<dbReference type="AlphaFoldDB" id="A0A1M6FCM6"/>
<evidence type="ECO:0000313" key="1">
    <source>
        <dbReference type="EMBL" id="SHI95488.1"/>
    </source>
</evidence>
<evidence type="ECO:0000313" key="2">
    <source>
        <dbReference type="Proteomes" id="UP000184536"/>
    </source>
</evidence>
<reference evidence="2" key="1">
    <citation type="submission" date="2016-11" db="EMBL/GenBank/DDBJ databases">
        <authorList>
            <person name="Varghese N."/>
            <person name="Submissions S."/>
        </authorList>
    </citation>
    <scope>NUCLEOTIDE SEQUENCE [LARGE SCALE GENOMIC DNA]</scope>
    <source>
        <strain evidence="2">DSM 17957</strain>
    </source>
</reference>
<sequence length="312" mass="34948">MKHIVSVSLGSSSRNHRAEVELLGEQYIIERIGTDGDMDKAISILKTLDGQVDAFGMGGIDLYIYAGSRRYTIKDAVPLKEAVIHTPIVDGSGLKNTLERNVIEYLEEQKIICFEGKKVLMVSAADRFGMSQALEKAGSILTCGDLMFSLGIPYPIKSLKLFYRIAGILAPIAVKLPFHLLYPTGKEQHKNEVHRYEQYYNEADIIAGDFHYIHRFMPDNLEGKVIITNTVTPQDIEELRKRQAATLVTTTPEIGGRSFGTNVMEAIIIACINKNIHEITTQDYEDMLQRLAIKPRILSLQEQSNYGKISSI</sequence>
<dbReference type="STRING" id="1121919.SAMN02745975_00957"/>